<evidence type="ECO:0000256" key="3">
    <source>
        <dbReference type="ARBA" id="ARBA00022692"/>
    </source>
</evidence>
<gene>
    <name evidence="9" type="ordered locus">Ecym_2018</name>
</gene>
<dbReference type="GeneID" id="11471767"/>
<dbReference type="GO" id="GO:0005794">
    <property type="term" value="C:Golgi apparatus"/>
    <property type="evidence" value="ECO:0007669"/>
    <property type="project" value="TreeGrafter"/>
</dbReference>
<feature type="region of interest" description="Disordered" evidence="7">
    <location>
        <begin position="126"/>
        <end position="148"/>
    </location>
</feature>
<dbReference type="InParanoid" id="G8JNX7"/>
<dbReference type="GO" id="GO:0044088">
    <property type="term" value="P:regulation of vacuole organization"/>
    <property type="evidence" value="ECO:0007669"/>
    <property type="project" value="EnsemblFungi"/>
</dbReference>
<protein>
    <recommendedName>
        <fullName evidence="11">Cell division control protein 50</fullName>
    </recommendedName>
</protein>
<dbReference type="PIRSF" id="PIRSF015840">
    <property type="entry name" value="DUF284_TM_euk"/>
    <property type="match status" value="1"/>
</dbReference>
<reference evidence="10" key="1">
    <citation type="journal article" date="2012" name="G3 (Bethesda)">
        <title>Pichia sorbitophila, an interspecies yeast hybrid reveals early steps of genome resolution following polyploidization.</title>
        <authorList>
            <person name="Leh Louis V."/>
            <person name="Despons L."/>
            <person name="Friedrich A."/>
            <person name="Martin T."/>
            <person name="Durrens P."/>
            <person name="Casaregola S."/>
            <person name="Neuveglise C."/>
            <person name="Fairhead C."/>
            <person name="Marck C."/>
            <person name="Cruz J.A."/>
            <person name="Straub M.L."/>
            <person name="Kugler V."/>
            <person name="Sacerdot C."/>
            <person name="Uzunov Z."/>
            <person name="Thierry A."/>
            <person name="Weiss S."/>
            <person name="Bleykasten C."/>
            <person name="De Montigny J."/>
            <person name="Jacques N."/>
            <person name="Jung P."/>
            <person name="Lemaire M."/>
            <person name="Mallet S."/>
            <person name="Morel G."/>
            <person name="Richard G.F."/>
            <person name="Sarkar A."/>
            <person name="Savel G."/>
            <person name="Schacherer J."/>
            <person name="Seret M.L."/>
            <person name="Talla E."/>
            <person name="Samson G."/>
            <person name="Jubin C."/>
            <person name="Poulain J."/>
            <person name="Vacherie B."/>
            <person name="Barbe V."/>
            <person name="Pelletier E."/>
            <person name="Sherman D.J."/>
            <person name="Westhof E."/>
            <person name="Weissenbach J."/>
            <person name="Baret P.V."/>
            <person name="Wincker P."/>
            <person name="Gaillardin C."/>
            <person name="Dujon B."/>
            <person name="Souciet J.L."/>
        </authorList>
    </citation>
    <scope>NUCLEOTIDE SEQUENCE [LARGE SCALE GENOMIC DNA]</scope>
    <source>
        <strain evidence="10">CBS 270.75 / DBVPG 7215 / KCTC 17166 / NRRL Y-17582</strain>
    </source>
</reference>
<dbReference type="RefSeq" id="XP_003644594.1">
    <property type="nucleotide sequence ID" value="XM_003644546.1"/>
</dbReference>
<evidence type="ECO:0000256" key="4">
    <source>
        <dbReference type="ARBA" id="ARBA00022989"/>
    </source>
</evidence>
<comment type="subcellular location">
    <subcellularLocation>
        <location evidence="1">Membrane</location>
    </subcellularLocation>
</comment>
<dbReference type="Pfam" id="PF03381">
    <property type="entry name" value="CDC50"/>
    <property type="match status" value="1"/>
</dbReference>
<evidence type="ECO:0000313" key="9">
    <source>
        <dbReference type="EMBL" id="AET37777.1"/>
    </source>
</evidence>
<dbReference type="FunCoup" id="G8JNX7">
    <property type="interactions" value="294"/>
</dbReference>
<evidence type="ECO:0000256" key="7">
    <source>
        <dbReference type="SAM" id="MobiDB-lite"/>
    </source>
</evidence>
<dbReference type="EMBL" id="CP002498">
    <property type="protein sequence ID" value="AET37777.1"/>
    <property type="molecule type" value="Genomic_DNA"/>
</dbReference>
<dbReference type="PANTHER" id="PTHR10926:SF20">
    <property type="entry name" value="PHOSPHOLIPID-TRANSPORTING ATPASE ACCESSORY SUBUNIT LEM3"/>
    <property type="match status" value="1"/>
</dbReference>
<proteinExistence type="inferred from homology"/>
<sequence>MAGIKLSNVGIFRKKDKELYKDRVEEEDADVSDFEDEKPKKVSSRRPKETRFTQQRIGAVNLIVKPATVIPLYLILAIFSVVIGAVLFVSVTKVDEFIIYYHNCASNASLTDFQDIPSDQFSYSFHKEGSSGSNPQWKYVEPEDPSEDGSCRLRFSVPYDLEGPIYVSYLIENFYANHRRFVLSFSEDQIKGLNASYEDVHGSVGINCRPLIRNEEGKLYYPCGLIANSMFNDTFPFSLTGVNGASDFPLTNKGINWPDDKNRFKKTQYSPDDVTPPPYWKKQFPDGYNEENLPDLHEWEEFQNWMRTSTLPKFSKLIRRNDNDTLSAGTYEMEIGLHWPVDGWKDGKKAVYITNSSSIGGKNKFLPIIYLVGGGLCCIIALFILFSYVFARRKIADWNLLSWNRTNQ</sequence>
<evidence type="ECO:0008006" key="11">
    <source>
        <dbReference type="Google" id="ProtNLM"/>
    </source>
</evidence>
<dbReference type="OMA" id="WWTDTNV"/>
<evidence type="ECO:0000256" key="5">
    <source>
        <dbReference type="ARBA" id="ARBA00023136"/>
    </source>
</evidence>
<evidence type="ECO:0000256" key="2">
    <source>
        <dbReference type="ARBA" id="ARBA00009457"/>
    </source>
</evidence>
<dbReference type="HOGENOM" id="CLU_025025_0_1_1"/>
<keyword evidence="3 8" id="KW-0812">Transmembrane</keyword>
<organism evidence="9 10">
    <name type="scientific">Eremothecium cymbalariae (strain CBS 270.75 / DBVPG 7215 / KCTC 17166 / NRRL Y-17582)</name>
    <name type="common">Yeast</name>
    <dbReference type="NCBI Taxonomy" id="931890"/>
    <lineage>
        <taxon>Eukaryota</taxon>
        <taxon>Fungi</taxon>
        <taxon>Dikarya</taxon>
        <taxon>Ascomycota</taxon>
        <taxon>Saccharomycotina</taxon>
        <taxon>Saccharomycetes</taxon>
        <taxon>Saccharomycetales</taxon>
        <taxon>Saccharomycetaceae</taxon>
        <taxon>Eremothecium</taxon>
    </lineage>
</organism>
<evidence type="ECO:0000256" key="1">
    <source>
        <dbReference type="ARBA" id="ARBA00004370"/>
    </source>
</evidence>
<dbReference type="Proteomes" id="UP000006790">
    <property type="component" value="Chromosome 2"/>
</dbReference>
<dbReference type="GO" id="GO:0005783">
    <property type="term" value="C:endoplasmic reticulum"/>
    <property type="evidence" value="ECO:0007669"/>
    <property type="project" value="EnsemblFungi"/>
</dbReference>
<keyword evidence="10" id="KW-1185">Reference proteome</keyword>
<dbReference type="eggNOG" id="KOG2952">
    <property type="taxonomic scope" value="Eukaryota"/>
</dbReference>
<comment type="similarity">
    <text evidence="2 6">Belongs to the CDC50/LEM3 family.</text>
</comment>
<keyword evidence="5 6" id="KW-0472">Membrane</keyword>
<feature type="transmembrane region" description="Helical" evidence="8">
    <location>
        <begin position="368"/>
        <end position="391"/>
    </location>
</feature>
<accession>G8JNX7</accession>
<dbReference type="GO" id="GO:0015247">
    <property type="term" value="F:aminophospholipid flippase activity"/>
    <property type="evidence" value="ECO:0007669"/>
    <property type="project" value="EnsemblFungi"/>
</dbReference>
<dbReference type="AlphaFoldDB" id="G8JNX7"/>
<dbReference type="GO" id="GO:0005886">
    <property type="term" value="C:plasma membrane"/>
    <property type="evidence" value="ECO:0007669"/>
    <property type="project" value="EnsemblFungi"/>
</dbReference>
<keyword evidence="4 8" id="KW-1133">Transmembrane helix</keyword>
<dbReference type="GO" id="GO:1990531">
    <property type="term" value="C:phospholipid-translocating ATPase complex"/>
    <property type="evidence" value="ECO:0007669"/>
    <property type="project" value="EnsemblFungi"/>
</dbReference>
<feature type="transmembrane region" description="Helical" evidence="8">
    <location>
        <begin position="70"/>
        <end position="91"/>
    </location>
</feature>
<feature type="region of interest" description="Disordered" evidence="7">
    <location>
        <begin position="28"/>
        <end position="49"/>
    </location>
</feature>
<dbReference type="InterPro" id="IPR005045">
    <property type="entry name" value="CDC50/LEM3_fam"/>
</dbReference>
<evidence type="ECO:0000256" key="6">
    <source>
        <dbReference type="PIRNR" id="PIRNR015840"/>
    </source>
</evidence>
<dbReference type="PANTHER" id="PTHR10926">
    <property type="entry name" value="CELL CYCLE CONTROL PROTEIN 50"/>
    <property type="match status" value="1"/>
</dbReference>
<name>G8JNX7_ERECY</name>
<dbReference type="GO" id="GO:0140345">
    <property type="term" value="F:phosphatidylcholine flippase activity"/>
    <property type="evidence" value="ECO:0007669"/>
    <property type="project" value="EnsemblFungi"/>
</dbReference>
<dbReference type="KEGG" id="erc:Ecym_2018"/>
<dbReference type="GO" id="GO:0007166">
    <property type="term" value="P:cell surface receptor signaling pathway"/>
    <property type="evidence" value="ECO:0007669"/>
    <property type="project" value="EnsemblFungi"/>
</dbReference>
<dbReference type="OrthoDB" id="340608at2759"/>
<evidence type="ECO:0000256" key="8">
    <source>
        <dbReference type="SAM" id="Phobius"/>
    </source>
</evidence>
<evidence type="ECO:0000313" key="10">
    <source>
        <dbReference type="Proteomes" id="UP000006790"/>
    </source>
</evidence>
<dbReference type="STRING" id="931890.G8JNX7"/>